<comment type="caution">
    <text evidence="1">The sequence shown here is derived from an EMBL/GenBank/DDBJ whole genome shotgun (WGS) entry which is preliminary data.</text>
</comment>
<dbReference type="OrthoDB" id="9764804at2"/>
<dbReference type="EMBL" id="MTSM01000015">
    <property type="protein sequence ID" value="OPX54932.1"/>
    <property type="molecule type" value="Genomic_DNA"/>
</dbReference>
<sequence length="483" mass="53924">MECYSAIRKYIFNRKIATVYIFIMILSGCGDSSSNKESIPNIDQPPRDANSFYMDLSPNIQSVFDLSGVDEEGDLYYGIIIDKESAPDTMSISISQDGGSNFTKSDINAFDITDGFGYLYSSKSMKIVSSKLDMRCNCYNYRPTHHYSLDGGKSWQKLSVPSGAFYNFAHMDNPTNSIIAGGAYADVGSALIKTLNIGETWFNLEPYVLDSLVNAGIVDRSYISAKLKGYYLEMKMRSVSFSKSQCNDQRLWLSFTLPDLEEKGDDGTPKVYDVLAYSDDLTSDAWQIAYHGNLHPYYGSPSIDYIHESCTSGTVFFKSGAVKELNLSNGDIKEYPDNSRITGRVRVHPVSGDMFMYADGKLKRKEVDSDNFVTISPEIVNIANYSVHPEDSLRIAMTDVVNNLFYTKNGGKNWSKLPGDFTSLPSRIGSATGEGFNPIVPFFIPEREGYLLLILAKFYSGKEGEQHRVTSKGLYYLLPDVVE</sequence>
<keyword evidence="2" id="KW-1185">Reference proteome</keyword>
<dbReference type="Proteomes" id="UP000191418">
    <property type="component" value="Unassembled WGS sequence"/>
</dbReference>
<protein>
    <recommendedName>
        <fullName evidence="3">Sortilin N-terminal domain-containing protein</fullName>
    </recommendedName>
</protein>
<name>A0A1T4KT64_9GAMM</name>
<reference evidence="1 2" key="1">
    <citation type="submission" date="2017-01" db="EMBL/GenBank/DDBJ databases">
        <title>Genome Sequencing of a Marine Spirillum, Oceanospirillum multiglobuliferum ATCC 33336, from Japan.</title>
        <authorList>
            <person name="Carney J.G."/>
            <person name="Trachtenberg A.M."/>
            <person name="Rheaume B.A."/>
            <person name="Linnane J.D."/>
            <person name="Pitts N.L."/>
            <person name="Mykles D.L."/>
            <person name="Maclea K.S."/>
        </authorList>
    </citation>
    <scope>NUCLEOTIDE SEQUENCE [LARGE SCALE GENOMIC DNA]</scope>
    <source>
        <strain evidence="1 2">ATCC 33336</strain>
    </source>
</reference>
<proteinExistence type="predicted"/>
<dbReference type="AlphaFoldDB" id="A0A1T4KT64"/>
<organism evidence="1 2">
    <name type="scientific">Oceanospirillum multiglobuliferum</name>
    <dbReference type="NCBI Taxonomy" id="64969"/>
    <lineage>
        <taxon>Bacteria</taxon>
        <taxon>Pseudomonadati</taxon>
        <taxon>Pseudomonadota</taxon>
        <taxon>Gammaproteobacteria</taxon>
        <taxon>Oceanospirillales</taxon>
        <taxon>Oceanospirillaceae</taxon>
        <taxon>Oceanospirillum</taxon>
    </lineage>
</organism>
<gene>
    <name evidence="1" type="ORF">BTE48_11350</name>
</gene>
<evidence type="ECO:0008006" key="3">
    <source>
        <dbReference type="Google" id="ProtNLM"/>
    </source>
</evidence>
<accession>A0A1T4KT64</accession>
<dbReference type="RefSeq" id="WP_078743818.1">
    <property type="nucleotide sequence ID" value="NZ_FUXG01000001.1"/>
</dbReference>
<evidence type="ECO:0000313" key="1">
    <source>
        <dbReference type="EMBL" id="OPX54932.1"/>
    </source>
</evidence>
<dbReference type="SUPFAM" id="SSF110296">
    <property type="entry name" value="Oligoxyloglucan reducing end-specific cellobiohydrolase"/>
    <property type="match status" value="1"/>
</dbReference>
<evidence type="ECO:0000313" key="2">
    <source>
        <dbReference type="Proteomes" id="UP000191418"/>
    </source>
</evidence>